<dbReference type="Proteomes" id="UP000236497">
    <property type="component" value="Unassembled WGS sequence"/>
</dbReference>
<protein>
    <submittedName>
        <fullName evidence="1">Uncharacterized protein</fullName>
    </submittedName>
</protein>
<evidence type="ECO:0000313" key="1">
    <source>
        <dbReference type="EMBL" id="CRZ34122.1"/>
    </source>
</evidence>
<proteinExistence type="predicted"/>
<dbReference type="RefSeq" id="WP_103202248.1">
    <property type="nucleotide sequence ID" value="NZ_CVTD020000011.1"/>
</dbReference>
<keyword evidence="2" id="KW-1185">Reference proteome</keyword>
<reference evidence="1 2" key="1">
    <citation type="submission" date="2015-06" db="EMBL/GenBank/DDBJ databases">
        <authorList>
            <person name="Wibberg Daniel"/>
        </authorList>
    </citation>
    <scope>NUCLEOTIDE SEQUENCE [LARGE SCALE GENOMIC DNA]</scope>
    <source>
        <strain evidence="1 2">T3/55T</strain>
    </source>
</reference>
<organism evidence="1 2">
    <name type="scientific">Herbinix hemicellulosilytica</name>
    <dbReference type="NCBI Taxonomy" id="1564487"/>
    <lineage>
        <taxon>Bacteria</taxon>
        <taxon>Bacillati</taxon>
        <taxon>Bacillota</taxon>
        <taxon>Clostridia</taxon>
        <taxon>Lachnospirales</taxon>
        <taxon>Lachnospiraceae</taxon>
        <taxon>Herbinix</taxon>
    </lineage>
</organism>
<sequence>MSLFSSCSNKEYENFQELNSGSKLQRGNIIYTFYSALPKDSLRGKQIGIIDGDKKHKVFEVKGFSSDEWIIEYYDVIMSVYNLYKADTVTEIPDELKQ</sequence>
<name>A0A0H5SF68_HERHM</name>
<dbReference type="EMBL" id="CVTD020000011">
    <property type="protein sequence ID" value="CRZ34122.1"/>
    <property type="molecule type" value="Genomic_DNA"/>
</dbReference>
<accession>A0A0H5SF68</accession>
<dbReference type="OrthoDB" id="9779098at2"/>
<gene>
    <name evidence="1" type="ORF">HHT355_0919</name>
</gene>
<evidence type="ECO:0000313" key="2">
    <source>
        <dbReference type="Proteomes" id="UP000236497"/>
    </source>
</evidence>
<dbReference type="AlphaFoldDB" id="A0A0H5SF68"/>